<reference evidence="2 3" key="1">
    <citation type="journal article" date="2020" name="bioRxiv">
        <title>Whole genome comparisons of ergot fungi reveals the divergence and evolution of species within the genus Claviceps are the result of varying mechanisms driving genome evolution and host range expansion.</title>
        <authorList>
            <person name="Wyka S.A."/>
            <person name="Mondo S.J."/>
            <person name="Liu M."/>
            <person name="Dettman J."/>
            <person name="Nalam V."/>
            <person name="Broders K.D."/>
        </authorList>
    </citation>
    <scope>NUCLEOTIDE SEQUENCE [LARGE SCALE GENOMIC DNA]</scope>
    <source>
        <strain evidence="2 3">Clav52</strain>
    </source>
</reference>
<evidence type="ECO:0000313" key="3">
    <source>
        <dbReference type="Proteomes" id="UP000707071"/>
    </source>
</evidence>
<feature type="compositionally biased region" description="Polar residues" evidence="1">
    <location>
        <begin position="1"/>
        <end position="17"/>
    </location>
</feature>
<accession>A0A9P7TXW3</accession>
<proteinExistence type="predicted"/>
<dbReference type="EMBL" id="SRRH01000972">
    <property type="protein sequence ID" value="KAG6284132.1"/>
    <property type="molecule type" value="Genomic_DNA"/>
</dbReference>
<name>A0A9P7TXW3_9HYPO</name>
<dbReference type="Proteomes" id="UP000707071">
    <property type="component" value="Unassembled WGS sequence"/>
</dbReference>
<protein>
    <submittedName>
        <fullName evidence="2">Uncharacterized protein</fullName>
    </submittedName>
</protein>
<feature type="region of interest" description="Disordered" evidence="1">
    <location>
        <begin position="260"/>
        <end position="300"/>
    </location>
</feature>
<evidence type="ECO:0000313" key="2">
    <source>
        <dbReference type="EMBL" id="KAG6284132.1"/>
    </source>
</evidence>
<sequence>MSGTTHPNLPTAQNRSETSVEDELDNFVDADPFGRMYLNTKLNYQKDFGNCHTWEGNIKHNEPEGDGRQYPPSRVAVEFINKVATWPASRVFAKIQQKWTMDWGNEAEPASPKLDYYPEFRLNTFRIVGQPLHPVVRQSSSVNGYVTISWNYWQAPYSLRHANNTLPFQLNERTFRFASGPEKQIWFIVLHPVQAETLEAPESLRTETAFMENWQDFVESHGHDKFWKKNHPAFHVLDHGDDTSFKTPSNMADVPMEVTQDDNTEVQDTGHIGELSDDEDFEPEPEGSRPTASGVGKKMPYTGKLGRRKKKLEVMYDLNHIDQVSYTISAIINCSGPPVDGTDNRVPMCLLADRSGVCATYGNYSTLRCCAASRHRIADSAFDCIRIPPEGFKVQYVTSSHSFCVNIFAFKIL</sequence>
<comment type="caution">
    <text evidence="2">The sequence shown here is derived from an EMBL/GenBank/DDBJ whole genome shotgun (WGS) entry which is preliminary data.</text>
</comment>
<dbReference type="AlphaFoldDB" id="A0A9P7TXW3"/>
<feature type="region of interest" description="Disordered" evidence="1">
    <location>
        <begin position="1"/>
        <end position="21"/>
    </location>
</feature>
<keyword evidence="3" id="KW-1185">Reference proteome</keyword>
<feature type="compositionally biased region" description="Acidic residues" evidence="1">
    <location>
        <begin position="275"/>
        <end position="285"/>
    </location>
</feature>
<evidence type="ECO:0000256" key="1">
    <source>
        <dbReference type="SAM" id="MobiDB-lite"/>
    </source>
</evidence>
<organism evidence="2 3">
    <name type="scientific">Claviceps aff. purpurea</name>
    <dbReference type="NCBI Taxonomy" id="1967640"/>
    <lineage>
        <taxon>Eukaryota</taxon>
        <taxon>Fungi</taxon>
        <taxon>Dikarya</taxon>
        <taxon>Ascomycota</taxon>
        <taxon>Pezizomycotina</taxon>
        <taxon>Sordariomycetes</taxon>
        <taxon>Hypocreomycetidae</taxon>
        <taxon>Hypocreales</taxon>
        <taxon>Clavicipitaceae</taxon>
        <taxon>Claviceps</taxon>
    </lineage>
</organism>
<gene>
    <name evidence="2" type="ORF">E4U09_008261</name>
</gene>